<dbReference type="KEGG" id="hdh:G5B40_15875"/>
<organism evidence="1 2">
    <name type="scientific">Pikeienuella piscinae</name>
    <dbReference type="NCBI Taxonomy" id="2748098"/>
    <lineage>
        <taxon>Bacteria</taxon>
        <taxon>Pseudomonadati</taxon>
        <taxon>Pseudomonadota</taxon>
        <taxon>Alphaproteobacteria</taxon>
        <taxon>Rhodobacterales</taxon>
        <taxon>Paracoccaceae</taxon>
        <taxon>Pikeienuella</taxon>
    </lineage>
</organism>
<dbReference type="InterPro" id="IPR006357">
    <property type="entry name" value="HAD-SF_hydro_IIA"/>
</dbReference>
<dbReference type="NCBIfam" id="TIGR01460">
    <property type="entry name" value="HAD-SF-IIA"/>
    <property type="match status" value="1"/>
</dbReference>
<evidence type="ECO:0000313" key="2">
    <source>
        <dbReference type="Proteomes" id="UP000503336"/>
    </source>
</evidence>
<dbReference type="GO" id="GO:0016791">
    <property type="term" value="F:phosphatase activity"/>
    <property type="evidence" value="ECO:0007669"/>
    <property type="project" value="TreeGrafter"/>
</dbReference>
<dbReference type="PANTHER" id="PTHR19288">
    <property type="entry name" value="4-NITROPHENYLPHOSPHATASE-RELATED"/>
    <property type="match status" value="1"/>
</dbReference>
<reference evidence="1 2" key="1">
    <citation type="submission" date="2020-02" db="EMBL/GenBank/DDBJ databases">
        <title>complete genome sequence of Rhodobacteraceae bacterium.</title>
        <authorList>
            <person name="Park J."/>
            <person name="Kim Y.-S."/>
            <person name="Kim K.-H."/>
        </authorList>
    </citation>
    <scope>NUCLEOTIDE SEQUENCE [LARGE SCALE GENOMIC DNA]</scope>
    <source>
        <strain evidence="1 2">RR4-56</strain>
    </source>
</reference>
<sequence length="301" mass="32687">MDEPNEAAWAFAAYEGVRGRLPAASAVRTPTAHRSLSALIDLYDVFLLDAFGVLNIGETPIAGAPERVLELRAAGKRVMVVTNAASYPKRVLLERYRRLGFEFPAEDVVSSRETLLAALKREPERQWGIMTPAAYGREELEHLDIAFLGDDPVVYDRVDGFILMGSGEWTEARQALLEASLQASPRPVFVGNPDIVAPREGGMTREPGYFAHRVADAAGVDPHFFGKPFPAIYEIVLSRVGAMPRERIAMVGDTLHTDILGGAGMGFGTVLVTDHGALKGEDIEAACARAGIYPTHTVRDT</sequence>
<evidence type="ECO:0000313" key="1">
    <source>
        <dbReference type="EMBL" id="QIE56783.1"/>
    </source>
</evidence>
<dbReference type="Gene3D" id="3.40.50.1000">
    <property type="entry name" value="HAD superfamily/HAD-like"/>
    <property type="match status" value="2"/>
</dbReference>
<dbReference type="EMBL" id="CP049056">
    <property type="protein sequence ID" value="QIE56783.1"/>
    <property type="molecule type" value="Genomic_DNA"/>
</dbReference>
<dbReference type="PANTHER" id="PTHR19288:SF90">
    <property type="entry name" value="OS08G0542600 PROTEIN"/>
    <property type="match status" value="1"/>
</dbReference>
<dbReference type="SUPFAM" id="SSF56784">
    <property type="entry name" value="HAD-like"/>
    <property type="match status" value="1"/>
</dbReference>
<dbReference type="Proteomes" id="UP000503336">
    <property type="component" value="Chromosome"/>
</dbReference>
<gene>
    <name evidence="1" type="ORF">G5B40_15875</name>
</gene>
<name>A0A7L5C087_9RHOB</name>
<dbReference type="InterPro" id="IPR023214">
    <property type="entry name" value="HAD_sf"/>
</dbReference>
<dbReference type="RefSeq" id="WP_165100517.1">
    <property type="nucleotide sequence ID" value="NZ_CP049056.1"/>
</dbReference>
<protein>
    <submittedName>
        <fullName evidence="1">HAD-IIA family hydrolase</fullName>
    </submittedName>
</protein>
<dbReference type="InterPro" id="IPR036412">
    <property type="entry name" value="HAD-like_sf"/>
</dbReference>
<dbReference type="Pfam" id="PF13242">
    <property type="entry name" value="Hydrolase_like"/>
    <property type="match status" value="1"/>
</dbReference>
<proteinExistence type="predicted"/>
<keyword evidence="1" id="KW-0378">Hydrolase</keyword>
<dbReference type="GO" id="GO:0005737">
    <property type="term" value="C:cytoplasm"/>
    <property type="evidence" value="ECO:0007669"/>
    <property type="project" value="TreeGrafter"/>
</dbReference>
<accession>A0A7L5C087</accession>
<keyword evidence="2" id="KW-1185">Reference proteome</keyword>
<dbReference type="Pfam" id="PF13344">
    <property type="entry name" value="Hydrolase_6"/>
    <property type="match status" value="1"/>
</dbReference>
<dbReference type="AlphaFoldDB" id="A0A7L5C087"/>